<evidence type="ECO:0000313" key="3">
    <source>
        <dbReference type="Proteomes" id="UP000243106"/>
    </source>
</evidence>
<keyword evidence="3" id="KW-1185">Reference proteome</keyword>
<accession>A0A1I5ZT76</accession>
<dbReference type="STRING" id="93684.SAMN05421853_11212"/>
<proteinExistence type="predicted"/>
<evidence type="ECO:0000313" key="2">
    <source>
        <dbReference type="EMBL" id="SFQ59397.1"/>
    </source>
</evidence>
<dbReference type="InterPro" id="IPR041359">
    <property type="entry name" value="MetOD1"/>
</dbReference>
<organism evidence="2 3">
    <name type="scientific">Roseivivax halotolerans</name>
    <dbReference type="NCBI Taxonomy" id="93684"/>
    <lineage>
        <taxon>Bacteria</taxon>
        <taxon>Pseudomonadati</taxon>
        <taxon>Pseudomonadota</taxon>
        <taxon>Alphaproteobacteria</taxon>
        <taxon>Rhodobacterales</taxon>
        <taxon>Roseobacteraceae</taxon>
        <taxon>Roseivivax</taxon>
    </lineage>
</organism>
<dbReference type="AlphaFoldDB" id="A0A1I5ZT76"/>
<dbReference type="Pfam" id="PF18546">
    <property type="entry name" value="MetOD1"/>
    <property type="match status" value="1"/>
</dbReference>
<name>A0A1I5ZT76_9RHOB</name>
<dbReference type="EMBL" id="FOXV01000012">
    <property type="protein sequence ID" value="SFQ59397.1"/>
    <property type="molecule type" value="Genomic_DNA"/>
</dbReference>
<protein>
    <recommendedName>
        <fullName evidence="1">Metanogen output domain-containing protein</fullName>
    </recommendedName>
</protein>
<dbReference type="RefSeq" id="WP_175497574.1">
    <property type="nucleotide sequence ID" value="NZ_FOXV01000012.1"/>
</dbReference>
<sequence length="173" mass="18481">MSHSLDQSVATGAACDLKREDFFCDTLVNLAGTLENYLGIEDASTFIARVGGDMGDAIGALYVDSDGALPQEIEAIGAILIDLKARIGGRFRIETISPTELVLINTACPFADRVVGHPSLCMMTTSVFGRIVSDATGYARVHIDEAIATGHGRCRVVVSLRRETSDDGHEFFG</sequence>
<reference evidence="3" key="1">
    <citation type="submission" date="2016-10" db="EMBL/GenBank/DDBJ databases">
        <authorList>
            <person name="Varghese N."/>
            <person name="Submissions S."/>
        </authorList>
    </citation>
    <scope>NUCLEOTIDE SEQUENCE [LARGE SCALE GENOMIC DNA]</scope>
    <source>
        <strain evidence="3">JCM 10271</strain>
    </source>
</reference>
<dbReference type="Proteomes" id="UP000243106">
    <property type="component" value="Unassembled WGS sequence"/>
</dbReference>
<gene>
    <name evidence="2" type="ORF">SAMN05421853_11212</name>
</gene>
<evidence type="ECO:0000259" key="1">
    <source>
        <dbReference type="Pfam" id="PF18546"/>
    </source>
</evidence>
<feature type="domain" description="Metanogen output" evidence="1">
    <location>
        <begin position="27"/>
        <end position="157"/>
    </location>
</feature>